<organism evidence="1">
    <name type="scientific">marine sediment metagenome</name>
    <dbReference type="NCBI Taxonomy" id="412755"/>
    <lineage>
        <taxon>unclassified sequences</taxon>
        <taxon>metagenomes</taxon>
        <taxon>ecological metagenomes</taxon>
    </lineage>
</organism>
<accession>X1KG94</accession>
<reference evidence="1" key="1">
    <citation type="journal article" date="2014" name="Front. Microbiol.">
        <title>High frequency of phylogenetically diverse reductive dehalogenase-homologous genes in deep subseafloor sedimentary metagenomes.</title>
        <authorList>
            <person name="Kawai M."/>
            <person name="Futagami T."/>
            <person name="Toyoda A."/>
            <person name="Takaki Y."/>
            <person name="Nishi S."/>
            <person name="Hori S."/>
            <person name="Arai W."/>
            <person name="Tsubouchi T."/>
            <person name="Morono Y."/>
            <person name="Uchiyama I."/>
            <person name="Ito T."/>
            <person name="Fujiyama A."/>
            <person name="Inagaki F."/>
            <person name="Takami H."/>
        </authorList>
    </citation>
    <scope>NUCLEOTIDE SEQUENCE</scope>
    <source>
        <strain evidence="1">Expedition CK06-06</strain>
    </source>
</reference>
<dbReference type="AlphaFoldDB" id="X1KG94"/>
<name>X1KG94_9ZZZZ</name>
<protein>
    <submittedName>
        <fullName evidence="1">Uncharacterized protein</fullName>
    </submittedName>
</protein>
<evidence type="ECO:0000313" key="1">
    <source>
        <dbReference type="EMBL" id="GAH92650.1"/>
    </source>
</evidence>
<sequence>MGILDRIFGERSRKRKNRDDPIMRYELYEKVPGG</sequence>
<dbReference type="EMBL" id="BARV01000062">
    <property type="protein sequence ID" value="GAH92650.1"/>
    <property type="molecule type" value="Genomic_DNA"/>
</dbReference>
<proteinExistence type="predicted"/>
<gene>
    <name evidence="1" type="ORF">S06H3_00371</name>
</gene>
<feature type="non-terminal residue" evidence="1">
    <location>
        <position position="34"/>
    </location>
</feature>
<comment type="caution">
    <text evidence="1">The sequence shown here is derived from an EMBL/GenBank/DDBJ whole genome shotgun (WGS) entry which is preliminary data.</text>
</comment>